<dbReference type="PROSITE" id="PS51186">
    <property type="entry name" value="GNAT"/>
    <property type="match status" value="1"/>
</dbReference>
<gene>
    <name evidence="6" type="ORF">CLV93_11221</name>
    <name evidence="5" type="ORF">JCM18694_25360</name>
</gene>
<dbReference type="Pfam" id="PF13302">
    <property type="entry name" value="Acetyltransf_3"/>
    <property type="match status" value="1"/>
</dbReference>
<evidence type="ECO:0000256" key="3">
    <source>
        <dbReference type="ARBA" id="ARBA00038502"/>
    </source>
</evidence>
<dbReference type="GO" id="GO:0016747">
    <property type="term" value="F:acyltransferase activity, transferring groups other than amino-acyl groups"/>
    <property type="evidence" value="ECO:0007669"/>
    <property type="project" value="InterPro"/>
</dbReference>
<evidence type="ECO:0000259" key="4">
    <source>
        <dbReference type="PROSITE" id="PS51186"/>
    </source>
</evidence>
<dbReference type="PANTHER" id="PTHR43792:SF8">
    <property type="entry name" value="[RIBOSOMAL PROTEIN US5]-ALANINE N-ACETYLTRANSFERASE"/>
    <property type="match status" value="1"/>
</dbReference>
<dbReference type="EMBL" id="PYGC01000012">
    <property type="protein sequence ID" value="PSK80886.1"/>
    <property type="molecule type" value="Genomic_DNA"/>
</dbReference>
<proteinExistence type="inferred from homology"/>
<dbReference type="RefSeq" id="WP_106543491.1">
    <property type="nucleotide sequence ID" value="NZ_BLAU01000001.1"/>
</dbReference>
<organism evidence="6 7">
    <name type="scientific">Prolixibacter denitrificans</name>
    <dbReference type="NCBI Taxonomy" id="1541063"/>
    <lineage>
        <taxon>Bacteria</taxon>
        <taxon>Pseudomonadati</taxon>
        <taxon>Bacteroidota</taxon>
        <taxon>Bacteroidia</taxon>
        <taxon>Marinilabiliales</taxon>
        <taxon>Prolixibacteraceae</taxon>
        <taxon>Prolixibacter</taxon>
    </lineage>
</organism>
<dbReference type="InterPro" id="IPR051531">
    <property type="entry name" value="N-acetyltransferase"/>
</dbReference>
<keyword evidence="1 6" id="KW-0808">Transferase</keyword>
<evidence type="ECO:0000313" key="6">
    <source>
        <dbReference type="EMBL" id="PSK80886.1"/>
    </source>
</evidence>
<feature type="domain" description="N-acetyltransferase" evidence="4">
    <location>
        <begin position="11"/>
        <end position="173"/>
    </location>
</feature>
<dbReference type="SUPFAM" id="SSF55729">
    <property type="entry name" value="Acyl-CoA N-acyltransferases (Nat)"/>
    <property type="match status" value="1"/>
</dbReference>
<dbReference type="Proteomes" id="UP000396862">
    <property type="component" value="Unassembled WGS sequence"/>
</dbReference>
<dbReference type="AlphaFoldDB" id="A0A2P8C7F5"/>
<evidence type="ECO:0000313" key="7">
    <source>
        <dbReference type="Proteomes" id="UP000240621"/>
    </source>
</evidence>
<comment type="caution">
    <text evidence="6">The sequence shown here is derived from an EMBL/GenBank/DDBJ whole genome shotgun (WGS) entry which is preliminary data.</text>
</comment>
<reference evidence="5 8" key="2">
    <citation type="submission" date="2019-10" db="EMBL/GenBank/DDBJ databases">
        <title>Prolixibacter strains distinguished by the presence of nitrate reductase genes were adept at nitrate-dependent anaerobic corrosion of metallic iron and carbon steel.</title>
        <authorList>
            <person name="Iino T."/>
            <person name="Shono N."/>
            <person name="Ito K."/>
            <person name="Nakamura R."/>
            <person name="Sueoka K."/>
            <person name="Harayama S."/>
            <person name="Ohkuma M."/>
        </authorList>
    </citation>
    <scope>NUCLEOTIDE SEQUENCE [LARGE SCALE GENOMIC DNA]</scope>
    <source>
        <strain evidence="5 8">MIC1-1</strain>
    </source>
</reference>
<evidence type="ECO:0000313" key="8">
    <source>
        <dbReference type="Proteomes" id="UP000396862"/>
    </source>
</evidence>
<name>A0A2P8C7F5_9BACT</name>
<comment type="similarity">
    <text evidence="3">Belongs to the acetyltransferase family. RimJ subfamily.</text>
</comment>
<dbReference type="PANTHER" id="PTHR43792">
    <property type="entry name" value="GNAT FAMILY, PUTATIVE (AFU_ORTHOLOGUE AFUA_3G00765)-RELATED-RELATED"/>
    <property type="match status" value="1"/>
</dbReference>
<evidence type="ECO:0000256" key="1">
    <source>
        <dbReference type="ARBA" id="ARBA00022679"/>
    </source>
</evidence>
<dbReference type="EMBL" id="BLAU01000001">
    <property type="protein sequence ID" value="GET22290.1"/>
    <property type="molecule type" value="Genomic_DNA"/>
</dbReference>
<keyword evidence="2" id="KW-0012">Acyltransferase</keyword>
<dbReference type="InterPro" id="IPR000182">
    <property type="entry name" value="GNAT_dom"/>
</dbReference>
<dbReference type="Proteomes" id="UP000240621">
    <property type="component" value="Unassembled WGS sequence"/>
</dbReference>
<reference evidence="6 7" key="1">
    <citation type="submission" date="2018-03" db="EMBL/GenBank/DDBJ databases">
        <title>Genomic Encyclopedia of Archaeal and Bacterial Type Strains, Phase II (KMG-II): from individual species to whole genera.</title>
        <authorList>
            <person name="Goeker M."/>
        </authorList>
    </citation>
    <scope>NUCLEOTIDE SEQUENCE [LARGE SCALE GENOMIC DNA]</scope>
    <source>
        <strain evidence="6 7">DSM 27267</strain>
    </source>
</reference>
<evidence type="ECO:0000313" key="5">
    <source>
        <dbReference type="EMBL" id="GET22290.1"/>
    </source>
</evidence>
<dbReference type="OrthoDB" id="9788916at2"/>
<evidence type="ECO:0000256" key="2">
    <source>
        <dbReference type="ARBA" id="ARBA00023315"/>
    </source>
</evidence>
<protein>
    <submittedName>
        <fullName evidence="5 6">N-acetyltransferase</fullName>
    </submittedName>
</protein>
<dbReference type="InterPro" id="IPR016181">
    <property type="entry name" value="Acyl_CoA_acyltransferase"/>
</dbReference>
<keyword evidence="8" id="KW-1185">Reference proteome</keyword>
<sequence length="173" mass="20098">MTVPVLHTERLFLREMQPKDKEPFINFMTNRACTRYLMFTDEQKTRKGARRLFDYILNSYLSNEPVLALTVALKDRNEMIGSVGASPLETQGVYECYYSLFPGMTGHGYATEATRRLLQYLFQNKNAAEIRAYMHPKNKASQRVAQRLAMEYKGLHKHPVFQNDGLLYVSYPD</sequence>
<accession>A0A2P8C7F5</accession>
<dbReference type="Gene3D" id="3.40.630.30">
    <property type="match status" value="1"/>
</dbReference>